<protein>
    <submittedName>
        <fullName evidence="2">Mannose-1-phosphate guanylyltransferase / Phosphomannomutase</fullName>
        <ecNumber evidence="2">5.4.2.8</ecNumber>
    </submittedName>
</protein>
<keyword evidence="2" id="KW-0548">Nucleotidyltransferase</keyword>
<keyword evidence="2" id="KW-0808">Transferase</keyword>
<proteinExistence type="predicted"/>
<evidence type="ECO:0000313" key="2">
    <source>
        <dbReference type="EMBL" id="CAA9538417.1"/>
    </source>
</evidence>
<dbReference type="InterPro" id="IPR001538">
    <property type="entry name" value="Man6P_isomerase-2_C"/>
</dbReference>
<dbReference type="EMBL" id="CADCWC010000242">
    <property type="protein sequence ID" value="CAA9538417.1"/>
    <property type="molecule type" value="Genomic_DNA"/>
</dbReference>
<keyword evidence="2" id="KW-0413">Isomerase</keyword>
<dbReference type="Gene3D" id="2.60.120.10">
    <property type="entry name" value="Jelly Rolls"/>
    <property type="match status" value="1"/>
</dbReference>
<dbReference type="GO" id="GO:0016779">
    <property type="term" value="F:nucleotidyltransferase activity"/>
    <property type="evidence" value="ECO:0007669"/>
    <property type="project" value="UniProtKB-KW"/>
</dbReference>
<reference evidence="2" key="1">
    <citation type="submission" date="2020-02" db="EMBL/GenBank/DDBJ databases">
        <authorList>
            <person name="Meier V. D."/>
        </authorList>
    </citation>
    <scope>NUCLEOTIDE SEQUENCE</scope>
    <source>
        <strain evidence="2">AVDCRST_MAG79</strain>
    </source>
</reference>
<evidence type="ECO:0000259" key="1">
    <source>
        <dbReference type="Pfam" id="PF01050"/>
    </source>
</evidence>
<dbReference type="GO" id="GO:0005976">
    <property type="term" value="P:polysaccharide metabolic process"/>
    <property type="evidence" value="ECO:0007669"/>
    <property type="project" value="InterPro"/>
</dbReference>
<dbReference type="Pfam" id="PF01050">
    <property type="entry name" value="MannoseP_isomer"/>
    <property type="match status" value="1"/>
</dbReference>
<organism evidence="2">
    <name type="scientific">uncultured Thermoleophilia bacterium</name>
    <dbReference type="NCBI Taxonomy" id="1497501"/>
    <lineage>
        <taxon>Bacteria</taxon>
        <taxon>Bacillati</taxon>
        <taxon>Actinomycetota</taxon>
        <taxon>Thermoleophilia</taxon>
        <taxon>environmental samples</taxon>
    </lineage>
</organism>
<feature type="domain" description="Mannose-6-phosphate isomerase type II C-terminal" evidence="1">
    <location>
        <begin position="11"/>
        <end position="125"/>
    </location>
</feature>
<dbReference type="InterPro" id="IPR011051">
    <property type="entry name" value="RmlC_Cupin_sf"/>
</dbReference>
<dbReference type="AlphaFoldDB" id="A0A6J4U3J5"/>
<sequence>MGATDSQHGNGRVEVEIPRQVDKPWGHEIIWALTDRYCGKVLHVEAGEALSLQYHEQKDETLYLLSGVAEVESGSLGGELAAVRAEAGWSLHVTPRTVHRLRAIETCDFLEVSTPDLDDVVRLEDRYGR</sequence>
<dbReference type="EC" id="5.4.2.8" evidence="2"/>
<dbReference type="InterPro" id="IPR014710">
    <property type="entry name" value="RmlC-like_jellyroll"/>
</dbReference>
<gene>
    <name evidence="2" type="ORF">AVDCRST_MAG79-1612</name>
</gene>
<name>A0A6J4U3J5_9ACTN</name>
<dbReference type="GO" id="GO:0004615">
    <property type="term" value="F:phosphomannomutase activity"/>
    <property type="evidence" value="ECO:0007669"/>
    <property type="project" value="UniProtKB-EC"/>
</dbReference>
<accession>A0A6J4U3J5</accession>
<dbReference type="SUPFAM" id="SSF51182">
    <property type="entry name" value="RmlC-like cupins"/>
    <property type="match status" value="1"/>
</dbReference>